<name>E7G4A4_9HELI</name>
<dbReference type="AlphaFoldDB" id="E7G4A4"/>
<sequence length="221" mass="25040">MQGIEMFYKEILPPEQLEIYPYLRQITDQGYVLFGGTALTLQLGHRTSVDFDFFSAEKVNKEVLRHLRGLEIAEVLQEDHNTFEFLTANHVHISCFGELDFVKKAQPTTTPDGILRLADMKSLLITKLKVVVDRVEIKDYRDIIAILKTGSVSLKDGLDGISDFFTGSNFPVMQIAKSLVYFESKELVDLTQAEKKYLIQQVSNLNPQNSISPASSHNKKL</sequence>
<evidence type="ECO:0000313" key="2">
    <source>
        <dbReference type="Proteomes" id="UP000054093"/>
    </source>
</evidence>
<evidence type="ECO:0000313" key="1">
    <source>
        <dbReference type="EMBL" id="EFX41794.1"/>
    </source>
</evidence>
<reference evidence="1 2" key="1">
    <citation type="journal article" date="2011" name="Vet. Res.">
        <title>Genome sequence of Helicobacter suis supports its role in gastric pathology.</title>
        <authorList>
            <person name="Vermoote M."/>
            <person name="Vandekerckhove T.T."/>
            <person name="Flahou B."/>
            <person name="Pasmans F."/>
            <person name="Smet A."/>
            <person name="De Groote D."/>
            <person name="Van Criekinge W."/>
            <person name="Ducatelle R."/>
            <person name="Haesebrouck F."/>
        </authorList>
    </citation>
    <scope>NUCLEOTIDE SEQUENCE [LARGE SCALE GENOMIC DNA]</scope>
    <source>
        <strain evidence="1 2">HS5</strain>
    </source>
</reference>
<proteinExistence type="predicted"/>
<organism evidence="1 2">
    <name type="scientific">Helicobacter suis HS5</name>
    <dbReference type="NCBI Taxonomy" id="710394"/>
    <lineage>
        <taxon>Bacteria</taxon>
        <taxon>Pseudomonadati</taxon>
        <taxon>Campylobacterota</taxon>
        <taxon>Epsilonproteobacteria</taxon>
        <taxon>Campylobacterales</taxon>
        <taxon>Helicobacteraceae</taxon>
        <taxon>Helicobacter</taxon>
    </lineage>
</organism>
<dbReference type="InterPro" id="IPR014942">
    <property type="entry name" value="AbiEii"/>
</dbReference>
<comment type="caution">
    <text evidence="1">The sequence shown here is derived from an EMBL/GenBank/DDBJ whole genome shotgun (WGS) entry which is preliminary data.</text>
</comment>
<dbReference type="Proteomes" id="UP000054093">
    <property type="component" value="Unassembled WGS sequence"/>
</dbReference>
<evidence type="ECO:0008006" key="3">
    <source>
        <dbReference type="Google" id="ProtNLM"/>
    </source>
</evidence>
<dbReference type="Pfam" id="PF08843">
    <property type="entry name" value="AbiEii"/>
    <property type="match status" value="1"/>
</dbReference>
<protein>
    <recommendedName>
        <fullName evidence="3">Nucleotidyl transferase AbiEii/AbiGii toxin family protein</fullName>
    </recommendedName>
</protein>
<gene>
    <name evidence="1" type="ORF">HSUHS5_0805</name>
</gene>
<accession>E7G4A4</accession>
<dbReference type="EMBL" id="ADHO01000129">
    <property type="protein sequence ID" value="EFX41794.1"/>
    <property type="molecule type" value="Genomic_DNA"/>
</dbReference>